<dbReference type="AlphaFoldDB" id="A0AAE1A0E9"/>
<evidence type="ECO:0000313" key="3">
    <source>
        <dbReference type="Proteomes" id="UP001283361"/>
    </source>
</evidence>
<keyword evidence="3" id="KW-1185">Reference proteome</keyword>
<reference evidence="2" key="1">
    <citation type="journal article" date="2023" name="G3 (Bethesda)">
        <title>A reference genome for the long-term kleptoplast-retaining sea slug Elysia crispata morphotype clarki.</title>
        <authorList>
            <person name="Eastman K.E."/>
            <person name="Pendleton A.L."/>
            <person name="Shaikh M.A."/>
            <person name="Suttiyut T."/>
            <person name="Ogas R."/>
            <person name="Tomko P."/>
            <person name="Gavelis G."/>
            <person name="Widhalm J.R."/>
            <person name="Wisecaver J.H."/>
        </authorList>
    </citation>
    <scope>NUCLEOTIDE SEQUENCE</scope>
    <source>
        <strain evidence="2">ECLA1</strain>
    </source>
</reference>
<feature type="region of interest" description="Disordered" evidence="1">
    <location>
        <begin position="1"/>
        <end position="27"/>
    </location>
</feature>
<feature type="region of interest" description="Disordered" evidence="1">
    <location>
        <begin position="59"/>
        <end position="80"/>
    </location>
</feature>
<gene>
    <name evidence="2" type="ORF">RRG08_016775</name>
</gene>
<proteinExistence type="predicted"/>
<protein>
    <submittedName>
        <fullName evidence="2">Uncharacterized protein</fullName>
    </submittedName>
</protein>
<organism evidence="2 3">
    <name type="scientific">Elysia crispata</name>
    <name type="common">lettuce slug</name>
    <dbReference type="NCBI Taxonomy" id="231223"/>
    <lineage>
        <taxon>Eukaryota</taxon>
        <taxon>Metazoa</taxon>
        <taxon>Spiralia</taxon>
        <taxon>Lophotrochozoa</taxon>
        <taxon>Mollusca</taxon>
        <taxon>Gastropoda</taxon>
        <taxon>Heterobranchia</taxon>
        <taxon>Euthyneura</taxon>
        <taxon>Panpulmonata</taxon>
        <taxon>Sacoglossa</taxon>
        <taxon>Placobranchoidea</taxon>
        <taxon>Plakobranchidae</taxon>
        <taxon>Elysia</taxon>
    </lineage>
</organism>
<sequence>MVLEITGDGKVTPRKGKEGRIFPKQSMNCEPNQDDINWLQGSKRASMWLRRKTKTGEYVAPEENQNGRVCGSGGKPKRASMWLRKKTQTGWYSHRNWICDKRTRALQL</sequence>
<dbReference type="EMBL" id="JAWDGP010002977">
    <property type="protein sequence ID" value="KAK3778311.1"/>
    <property type="molecule type" value="Genomic_DNA"/>
</dbReference>
<dbReference type="Proteomes" id="UP001283361">
    <property type="component" value="Unassembled WGS sequence"/>
</dbReference>
<accession>A0AAE1A0E9</accession>
<evidence type="ECO:0000313" key="2">
    <source>
        <dbReference type="EMBL" id="KAK3778311.1"/>
    </source>
</evidence>
<evidence type="ECO:0000256" key="1">
    <source>
        <dbReference type="SAM" id="MobiDB-lite"/>
    </source>
</evidence>
<comment type="caution">
    <text evidence="2">The sequence shown here is derived from an EMBL/GenBank/DDBJ whole genome shotgun (WGS) entry which is preliminary data.</text>
</comment>
<name>A0AAE1A0E9_9GAST</name>